<dbReference type="PROSITE" id="PS50001">
    <property type="entry name" value="SH2"/>
    <property type="match status" value="1"/>
</dbReference>
<feature type="compositionally biased region" description="Polar residues" evidence="3">
    <location>
        <begin position="442"/>
        <end position="459"/>
    </location>
</feature>
<feature type="compositionally biased region" description="Polar residues" evidence="3">
    <location>
        <begin position="844"/>
        <end position="856"/>
    </location>
</feature>
<dbReference type="Proteomes" id="UP000316759">
    <property type="component" value="Unassembled WGS sequence"/>
</dbReference>
<dbReference type="InterPro" id="IPR051846">
    <property type="entry name" value="SH2_domain_adapters"/>
</dbReference>
<dbReference type="SMART" id="SM00252">
    <property type="entry name" value="SH2"/>
    <property type="match status" value="1"/>
</dbReference>
<feature type="compositionally biased region" description="Low complexity" evidence="3">
    <location>
        <begin position="662"/>
        <end position="675"/>
    </location>
</feature>
<feature type="compositionally biased region" description="Low complexity" evidence="3">
    <location>
        <begin position="829"/>
        <end position="843"/>
    </location>
</feature>
<feature type="region of interest" description="Disordered" evidence="3">
    <location>
        <begin position="178"/>
        <end position="203"/>
    </location>
</feature>
<dbReference type="PANTHER" id="PTHR15127">
    <property type="entry name" value="HEAVYWEIGHT, ISOFORM A"/>
    <property type="match status" value="1"/>
</dbReference>
<dbReference type="PRINTS" id="PR00401">
    <property type="entry name" value="SH2DOMAIN"/>
</dbReference>
<evidence type="ECO:0000256" key="1">
    <source>
        <dbReference type="ARBA" id="ARBA00022999"/>
    </source>
</evidence>
<feature type="compositionally biased region" description="Polar residues" evidence="3">
    <location>
        <begin position="360"/>
        <end position="393"/>
    </location>
</feature>
<evidence type="ECO:0000259" key="4">
    <source>
        <dbReference type="PROSITE" id="PS50001"/>
    </source>
</evidence>
<dbReference type="InterPro" id="IPR000980">
    <property type="entry name" value="SH2"/>
</dbReference>
<dbReference type="AlphaFoldDB" id="A0A504YLT2"/>
<feature type="region of interest" description="Disordered" evidence="3">
    <location>
        <begin position="558"/>
        <end position="610"/>
    </location>
</feature>
<feature type="compositionally biased region" description="Low complexity" evidence="3">
    <location>
        <begin position="584"/>
        <end position="594"/>
    </location>
</feature>
<dbReference type="SUPFAM" id="SSF55550">
    <property type="entry name" value="SH2 domain"/>
    <property type="match status" value="1"/>
</dbReference>
<proteinExistence type="predicted"/>
<dbReference type="PRINTS" id="PR00678">
    <property type="entry name" value="PI3KINASEP85"/>
</dbReference>
<feature type="region of interest" description="Disordered" evidence="3">
    <location>
        <begin position="328"/>
        <end position="393"/>
    </location>
</feature>
<feature type="domain" description="SH2" evidence="4">
    <location>
        <begin position="871"/>
        <end position="965"/>
    </location>
</feature>
<dbReference type="OrthoDB" id="5914531at2759"/>
<dbReference type="Pfam" id="PF00017">
    <property type="entry name" value="SH2"/>
    <property type="match status" value="1"/>
</dbReference>
<name>A0A504YLT2_FASGI</name>
<evidence type="ECO:0000313" key="6">
    <source>
        <dbReference type="Proteomes" id="UP000316759"/>
    </source>
</evidence>
<feature type="region of interest" description="Disordered" evidence="3">
    <location>
        <begin position="662"/>
        <end position="686"/>
    </location>
</feature>
<dbReference type="STRING" id="46835.A0A504YLT2"/>
<dbReference type="PANTHER" id="PTHR15127:SF32">
    <property type="entry name" value="HEAVYWEIGHT, ISOFORM A"/>
    <property type="match status" value="1"/>
</dbReference>
<keyword evidence="1 2" id="KW-0727">SH2 domain</keyword>
<dbReference type="EMBL" id="SUNJ01008390">
    <property type="protein sequence ID" value="TPP61269.1"/>
    <property type="molecule type" value="Genomic_DNA"/>
</dbReference>
<feature type="compositionally biased region" description="Basic and acidic residues" evidence="3">
    <location>
        <begin position="597"/>
        <end position="610"/>
    </location>
</feature>
<keyword evidence="6" id="KW-1185">Reference proteome</keyword>
<evidence type="ECO:0000256" key="2">
    <source>
        <dbReference type="PROSITE-ProRule" id="PRU00191"/>
    </source>
</evidence>
<evidence type="ECO:0000256" key="3">
    <source>
        <dbReference type="SAM" id="MobiDB-lite"/>
    </source>
</evidence>
<feature type="region of interest" description="Disordered" evidence="3">
    <location>
        <begin position="824"/>
        <end position="856"/>
    </location>
</feature>
<reference evidence="5 6" key="1">
    <citation type="submission" date="2019-04" db="EMBL/GenBank/DDBJ databases">
        <title>Annotation for the trematode Fasciola gigantica.</title>
        <authorList>
            <person name="Choi Y.-J."/>
        </authorList>
    </citation>
    <scope>NUCLEOTIDE SEQUENCE [LARGE SCALE GENOMIC DNA]</scope>
    <source>
        <strain evidence="5">Uganda_cow_1</strain>
    </source>
</reference>
<feature type="compositionally biased region" description="Polar residues" evidence="3">
    <location>
        <begin position="178"/>
        <end position="190"/>
    </location>
</feature>
<accession>A0A504YLT2</accession>
<feature type="region of interest" description="Disordered" evidence="3">
    <location>
        <begin position="434"/>
        <end position="469"/>
    </location>
</feature>
<dbReference type="Gene3D" id="3.30.505.10">
    <property type="entry name" value="SH2 domain"/>
    <property type="match status" value="1"/>
</dbReference>
<organism evidence="5 6">
    <name type="scientific">Fasciola gigantica</name>
    <name type="common">Giant liver fluke</name>
    <dbReference type="NCBI Taxonomy" id="46835"/>
    <lineage>
        <taxon>Eukaryota</taxon>
        <taxon>Metazoa</taxon>
        <taxon>Spiralia</taxon>
        <taxon>Lophotrochozoa</taxon>
        <taxon>Platyhelminthes</taxon>
        <taxon>Trematoda</taxon>
        <taxon>Digenea</taxon>
        <taxon>Plagiorchiida</taxon>
        <taxon>Echinostomata</taxon>
        <taxon>Echinostomatoidea</taxon>
        <taxon>Fasciolidae</taxon>
        <taxon>Fasciola</taxon>
    </lineage>
</organism>
<gene>
    <name evidence="5" type="ORF">FGIG_02318</name>
</gene>
<feature type="compositionally biased region" description="Polar residues" evidence="3">
    <location>
        <begin position="507"/>
        <end position="523"/>
    </location>
</feature>
<feature type="region of interest" description="Disordered" evidence="3">
    <location>
        <begin position="489"/>
        <end position="523"/>
    </location>
</feature>
<dbReference type="GO" id="GO:0001784">
    <property type="term" value="F:phosphotyrosine residue binding"/>
    <property type="evidence" value="ECO:0007669"/>
    <property type="project" value="TreeGrafter"/>
</dbReference>
<dbReference type="InterPro" id="IPR036860">
    <property type="entry name" value="SH2_dom_sf"/>
</dbReference>
<sequence length="970" mass="103785">MEAVRVRMQETSRALCSPIPVLTNNNKPIPTRYSATPILIVPNWRTTLTTQPVPCVQRLTKLTAQSPVRSGIPSHFQQFRGVPSIRVNFLPAFVSRTNRYTKIYNVRQSLSHLSPRGNISSPITIWTRGPIPPPSIPEEDEYECDDDNQTKEDCTRKTIHSPILVNPNATLLPTARKFSTNSANPTQNVDSSSGSQVSSTPNGVYWPDAPLTSMETGLYEHRLGILTAQDQLSANDSIRVGLYKTKENYDPYWFGSGSDLLLLQSLSRTGIGSAPADYMDSYDVYYDNPPVVMYSNVHIPVSAPNSSQSSITDTETCALRVVNKTTTLSSGTPGYERHETNGNMATRDDANNGELKDCLLSSTAVTDVPRSTTSGQVPRSASPTASLTPTQGQLGFVDTPRGNSVIVHHPTSPFARVPRGTILPQVTPCSAAAATSVPTSTGPNQSTESRTNINPTSMVRVSPGQASCADVGNSRAPINITPSVSISGTSGSTIWKKSAPSGGPTGDGNSTGPRVRTNNTDTQPTYEEAWDLKMARQLGFGISRLTPVHVPVTIPGVLSSTLGPESRLAPVASSKAVTTRPTVSGSSSSSSSSSIRAHGERHQRSGLKFHENRLFDQHPTKSKNDASCAQTSTAATEYDYAYNGSWSMGVKLNLCLAMNGASETGDGSTGSTVTSNPTVLPYRPSVPVGNTNKTDSVHICGPPPQVPAHQTQSSHMNGFAVGPASHGAEIVSTGSRSKRGDPSALNIMTGSVLPSAEVDSTSTDSCDDSWEARHGRVVSELTSARFVDPSSLLLNESTSACPVLSTGQPLSVHVGADALSHVVHHTEPSNRTSSSPSASVSHSQITPTGTGGVSPSVNSTLELLPLEEQPWFHQSLKRLEAEELLRNQPEGSFLVRKSETSPNDYSLTIKHKTFLHMKISRNAAGQYILGEYSQPYAAVPQMIYHYARTLVPVRGAESVTLTHPVCSRLP</sequence>
<comment type="caution">
    <text evidence="5">The sequence shown here is derived from an EMBL/GenBank/DDBJ whole genome shotgun (WGS) entry which is preliminary data.</text>
</comment>
<protein>
    <recommendedName>
        <fullName evidence="4">SH2 domain-containing protein</fullName>
    </recommendedName>
</protein>
<feature type="compositionally biased region" description="Basic and acidic residues" evidence="3">
    <location>
        <begin position="335"/>
        <end position="357"/>
    </location>
</feature>
<evidence type="ECO:0000313" key="5">
    <source>
        <dbReference type="EMBL" id="TPP61269.1"/>
    </source>
</evidence>